<accession>A0A6J5RWW7</accession>
<name>A0A6J5RWW7_9CAUD</name>
<keyword evidence="1" id="KW-0472">Membrane</keyword>
<evidence type="ECO:0000313" key="2">
    <source>
        <dbReference type="EMBL" id="CAB4198827.1"/>
    </source>
</evidence>
<keyword evidence="1" id="KW-0812">Transmembrane</keyword>
<feature type="transmembrane region" description="Helical" evidence="1">
    <location>
        <begin position="6"/>
        <end position="26"/>
    </location>
</feature>
<sequence length="118" mass="12515">MFSIPVRIALGALATVILAVAVMFVLQLGPFNHRPSAAAKELPKVAAKVADTQKAVAVDVGKAEVKTVAKADDTKKRTENHVAKIRAAPDGGSDAEFFGSVCDTQLYQGSADCSRYRR</sequence>
<protein>
    <submittedName>
        <fullName evidence="2">Uncharacterized protein</fullName>
    </submittedName>
</protein>
<organism evidence="2">
    <name type="scientific">uncultured Caudovirales phage</name>
    <dbReference type="NCBI Taxonomy" id="2100421"/>
    <lineage>
        <taxon>Viruses</taxon>
        <taxon>Duplodnaviria</taxon>
        <taxon>Heunggongvirae</taxon>
        <taxon>Uroviricota</taxon>
        <taxon>Caudoviricetes</taxon>
        <taxon>Peduoviridae</taxon>
        <taxon>Maltschvirus</taxon>
        <taxon>Maltschvirus maltsch</taxon>
    </lineage>
</organism>
<gene>
    <name evidence="2" type="ORF">UFOVP1324_54</name>
</gene>
<evidence type="ECO:0000256" key="1">
    <source>
        <dbReference type="SAM" id="Phobius"/>
    </source>
</evidence>
<reference evidence="2" key="1">
    <citation type="submission" date="2020-05" db="EMBL/GenBank/DDBJ databases">
        <authorList>
            <person name="Chiriac C."/>
            <person name="Salcher M."/>
            <person name="Ghai R."/>
            <person name="Kavagutti S V."/>
        </authorList>
    </citation>
    <scope>NUCLEOTIDE SEQUENCE</scope>
</reference>
<proteinExistence type="predicted"/>
<dbReference type="EMBL" id="LR797273">
    <property type="protein sequence ID" value="CAB4198827.1"/>
    <property type="molecule type" value="Genomic_DNA"/>
</dbReference>
<keyword evidence="1" id="KW-1133">Transmembrane helix</keyword>